<proteinExistence type="predicted"/>
<dbReference type="InterPro" id="IPR007263">
    <property type="entry name" value="DCC1-like"/>
</dbReference>
<dbReference type="GO" id="GO:0015035">
    <property type="term" value="F:protein-disulfide reductase activity"/>
    <property type="evidence" value="ECO:0007669"/>
    <property type="project" value="InterPro"/>
</dbReference>
<organism evidence="2 3">
    <name type="scientific">Chitinimonas arctica</name>
    <dbReference type="NCBI Taxonomy" id="2594795"/>
    <lineage>
        <taxon>Bacteria</taxon>
        <taxon>Pseudomonadati</taxon>
        <taxon>Pseudomonadota</taxon>
        <taxon>Betaproteobacteria</taxon>
        <taxon>Neisseriales</taxon>
        <taxon>Chitinibacteraceae</taxon>
        <taxon>Chitinimonas</taxon>
    </lineage>
</organism>
<evidence type="ECO:0000313" key="2">
    <source>
        <dbReference type="EMBL" id="QDQ26519.1"/>
    </source>
</evidence>
<protein>
    <submittedName>
        <fullName evidence="2">DUF393 domain-containing protein</fullName>
    </submittedName>
</protein>
<dbReference type="Proteomes" id="UP000317550">
    <property type="component" value="Chromosome"/>
</dbReference>
<dbReference type="KEGG" id="cari:FNU76_09140"/>
<dbReference type="InterPro" id="IPR044691">
    <property type="entry name" value="DCC1_Trx"/>
</dbReference>
<keyword evidence="3" id="KW-1185">Reference proteome</keyword>
<dbReference type="OrthoDB" id="9813713at2"/>
<dbReference type="PANTHER" id="PTHR34290:SF2">
    <property type="entry name" value="OS04G0668800 PROTEIN"/>
    <property type="match status" value="1"/>
</dbReference>
<accession>A0A516SEC8</accession>
<reference evidence="3" key="1">
    <citation type="submission" date="2019-07" db="EMBL/GenBank/DDBJ databases">
        <title>Chitinimonas sp. nov., isolated from Ny-Alesund, arctica soil.</title>
        <authorList>
            <person name="Xu Q."/>
            <person name="Peng F."/>
        </authorList>
    </citation>
    <scope>NUCLEOTIDE SEQUENCE [LARGE SCALE GENOMIC DNA]</scope>
    <source>
        <strain evidence="3">R3-44</strain>
    </source>
</reference>
<dbReference type="AlphaFoldDB" id="A0A516SEC8"/>
<keyword evidence="1" id="KW-0812">Transmembrane</keyword>
<gene>
    <name evidence="2" type="ORF">FNU76_09140</name>
</gene>
<evidence type="ECO:0000256" key="1">
    <source>
        <dbReference type="SAM" id="Phobius"/>
    </source>
</evidence>
<name>A0A516SEC8_9NEIS</name>
<feature type="transmembrane region" description="Helical" evidence="1">
    <location>
        <begin position="66"/>
        <end position="89"/>
    </location>
</feature>
<dbReference type="Pfam" id="PF04134">
    <property type="entry name" value="DCC1-like"/>
    <property type="match status" value="1"/>
</dbReference>
<evidence type="ECO:0000313" key="3">
    <source>
        <dbReference type="Proteomes" id="UP000317550"/>
    </source>
</evidence>
<sequence>MTDLTLFFDSRCPLCAAEMRRLAQRDRHGRLGYIDMRGEGFDAAAYGTTLAAMDAELHGLRADGRMLVGIDAVAAAYAAVGLAWLTWPLRFGLSRPLMRTLYRWFARNRYRASQLLGYGCKDGVCAARVR</sequence>
<dbReference type="PANTHER" id="PTHR34290">
    <property type="entry name" value="SI:CH73-390P7.2"/>
    <property type="match status" value="1"/>
</dbReference>
<keyword evidence="1" id="KW-1133">Transmembrane helix</keyword>
<dbReference type="EMBL" id="CP041730">
    <property type="protein sequence ID" value="QDQ26519.1"/>
    <property type="molecule type" value="Genomic_DNA"/>
</dbReference>
<dbReference type="RefSeq" id="WP_144277913.1">
    <property type="nucleotide sequence ID" value="NZ_CP041730.1"/>
</dbReference>
<keyword evidence="1" id="KW-0472">Membrane</keyword>